<evidence type="ECO:0000256" key="1">
    <source>
        <dbReference type="SAM" id="Phobius"/>
    </source>
</evidence>
<accession>A0A5J5IDH7</accession>
<dbReference type="Proteomes" id="UP000326903">
    <property type="component" value="Unassembled WGS sequence"/>
</dbReference>
<reference evidence="2 3" key="1">
    <citation type="submission" date="2019-09" db="EMBL/GenBank/DDBJ databases">
        <title>Draft genome sequence of Ginsengibacter sp. BR5-29.</title>
        <authorList>
            <person name="Im W.-T."/>
        </authorList>
    </citation>
    <scope>NUCLEOTIDE SEQUENCE [LARGE SCALE GENOMIC DNA]</scope>
    <source>
        <strain evidence="2 3">BR5-29</strain>
    </source>
</reference>
<dbReference type="Pfam" id="PF06197">
    <property type="entry name" value="DUF998"/>
    <property type="match status" value="1"/>
</dbReference>
<feature type="transmembrane region" description="Helical" evidence="1">
    <location>
        <begin position="118"/>
        <end position="137"/>
    </location>
</feature>
<evidence type="ECO:0000313" key="3">
    <source>
        <dbReference type="Proteomes" id="UP000326903"/>
    </source>
</evidence>
<comment type="caution">
    <text evidence="2">The sequence shown here is derived from an EMBL/GenBank/DDBJ whole genome shotgun (WGS) entry which is preliminary data.</text>
</comment>
<dbReference type="RefSeq" id="WP_150416443.1">
    <property type="nucleotide sequence ID" value="NZ_VYQF01000008.1"/>
</dbReference>
<keyword evidence="3" id="KW-1185">Reference proteome</keyword>
<feature type="transmembrane region" description="Helical" evidence="1">
    <location>
        <begin position="5"/>
        <end position="24"/>
    </location>
</feature>
<evidence type="ECO:0000313" key="2">
    <source>
        <dbReference type="EMBL" id="KAA9036320.1"/>
    </source>
</evidence>
<keyword evidence="1" id="KW-1133">Transmembrane helix</keyword>
<protein>
    <submittedName>
        <fullName evidence="2">DUF998 domain-containing protein</fullName>
    </submittedName>
</protein>
<proteinExistence type="predicted"/>
<dbReference type="InterPro" id="IPR009339">
    <property type="entry name" value="DUF998"/>
</dbReference>
<feature type="transmembrane region" description="Helical" evidence="1">
    <location>
        <begin position="50"/>
        <end position="73"/>
    </location>
</feature>
<organism evidence="2 3">
    <name type="scientific">Ginsengibacter hankyongi</name>
    <dbReference type="NCBI Taxonomy" id="2607284"/>
    <lineage>
        <taxon>Bacteria</taxon>
        <taxon>Pseudomonadati</taxon>
        <taxon>Bacteroidota</taxon>
        <taxon>Chitinophagia</taxon>
        <taxon>Chitinophagales</taxon>
        <taxon>Chitinophagaceae</taxon>
        <taxon>Ginsengibacter</taxon>
    </lineage>
</organism>
<keyword evidence="1" id="KW-0472">Membrane</keyword>
<keyword evidence="1" id="KW-0812">Transmembrane</keyword>
<feature type="transmembrane region" description="Helical" evidence="1">
    <location>
        <begin position="183"/>
        <end position="201"/>
    </location>
</feature>
<sequence length="210" mass="23360">MTRKVLLICGIVSMLWYVAINIIVPMQYPGYNIASQTVSELSAIHAPTRAFWSELCLIYILLFIAFGFGTWLSANGNRKLRIVAAVIIFDAVFGLFWPPMHKREVLAAGGGTLTDTLHIVWAFVHLVLMLLMIGFGAASFGKAFRVFSVGIVLVFIVFGILTTKESFGLEAGLPTPHVGVWERVNMGAYMLWVVVFTILLIRRNNKPARL</sequence>
<feature type="transmembrane region" description="Helical" evidence="1">
    <location>
        <begin position="144"/>
        <end position="163"/>
    </location>
</feature>
<dbReference type="EMBL" id="VYQF01000008">
    <property type="protein sequence ID" value="KAA9036320.1"/>
    <property type="molecule type" value="Genomic_DNA"/>
</dbReference>
<gene>
    <name evidence="2" type="ORF">FW778_18975</name>
</gene>
<feature type="transmembrane region" description="Helical" evidence="1">
    <location>
        <begin position="80"/>
        <end position="98"/>
    </location>
</feature>
<name>A0A5J5IDH7_9BACT</name>
<dbReference type="AlphaFoldDB" id="A0A5J5IDH7"/>